<sequence length="118" mass="12963">MAEWGNLESHPVTACVSSLSDFYRARFLYRLSQGGEAVESALAVFVHTLQRRAELQTVALEDIASRLLGPEALAAESEPDVAKIRETLRDLVRVFEGLAENAQAFMAGVARSIELQQT</sequence>
<evidence type="ECO:0000313" key="1">
    <source>
        <dbReference type="EMBL" id="MDX8496370.1"/>
    </source>
</evidence>
<dbReference type="Pfam" id="PF09660">
    <property type="entry name" value="DUF2397"/>
    <property type="match status" value="1"/>
</dbReference>
<dbReference type="RefSeq" id="WP_320230061.1">
    <property type="nucleotide sequence ID" value="NZ_JAVIJC010000059.1"/>
</dbReference>
<comment type="caution">
    <text evidence="1">The sequence shown here is derived from an EMBL/GenBank/DDBJ whole genome shotgun (WGS) entry which is preliminary data.</text>
</comment>
<reference evidence="1 2" key="1">
    <citation type="submission" date="2023-08" db="EMBL/GenBank/DDBJ databases">
        <title>Implementing the SeqCode for naming new Mesorhizobium species isolated from Vachellia karroo root nodules.</title>
        <authorList>
            <person name="Van Lill M."/>
        </authorList>
    </citation>
    <scope>NUCLEOTIDE SEQUENCE [LARGE SCALE GENOMIC DNA]</scope>
    <source>
        <strain evidence="1 2">VK22B</strain>
    </source>
</reference>
<dbReference type="InterPro" id="IPR013493">
    <property type="entry name" value="CHP02677"/>
</dbReference>
<keyword evidence="2" id="KW-1185">Reference proteome</keyword>
<dbReference type="Proteomes" id="UP001271249">
    <property type="component" value="Unassembled WGS sequence"/>
</dbReference>
<dbReference type="EMBL" id="JAVIJC010000059">
    <property type="protein sequence ID" value="MDX8496370.1"/>
    <property type="molecule type" value="Genomic_DNA"/>
</dbReference>
<proteinExistence type="predicted"/>
<organism evidence="1 2">
    <name type="scientific">Mesorhizobium captivum</name>
    <dbReference type="NCBI Taxonomy" id="3072319"/>
    <lineage>
        <taxon>Bacteria</taxon>
        <taxon>Pseudomonadati</taxon>
        <taxon>Pseudomonadota</taxon>
        <taxon>Alphaproteobacteria</taxon>
        <taxon>Hyphomicrobiales</taxon>
        <taxon>Phyllobacteriaceae</taxon>
        <taxon>Mesorhizobium</taxon>
    </lineage>
</organism>
<name>A0ABU4ZDL5_9HYPH</name>
<accession>A0ABU4ZDL5</accession>
<gene>
    <name evidence="1" type="ORF">RFN29_33135</name>
</gene>
<evidence type="ECO:0000313" key="2">
    <source>
        <dbReference type="Proteomes" id="UP001271249"/>
    </source>
</evidence>
<protein>
    <submittedName>
        <fullName evidence="1">DUF2397 family protein</fullName>
    </submittedName>
</protein>